<evidence type="ECO:0000313" key="5">
    <source>
        <dbReference type="EMBL" id="VEH70030.1"/>
    </source>
</evidence>
<evidence type="ECO:0000256" key="1">
    <source>
        <dbReference type="ARBA" id="ARBA00023015"/>
    </source>
</evidence>
<dbReference type="GO" id="GO:0003677">
    <property type="term" value="F:DNA binding"/>
    <property type="evidence" value="ECO:0007669"/>
    <property type="project" value="UniProtKB-KW"/>
</dbReference>
<dbReference type="Pfam" id="PF00455">
    <property type="entry name" value="DeoRC"/>
    <property type="match status" value="1"/>
</dbReference>
<dbReference type="OMA" id="HYDIAFM"/>
<dbReference type="InterPro" id="IPR036390">
    <property type="entry name" value="WH_DNA-bd_sf"/>
</dbReference>
<evidence type="ECO:0000256" key="3">
    <source>
        <dbReference type="ARBA" id="ARBA00023163"/>
    </source>
</evidence>
<proteinExistence type="predicted"/>
<evidence type="ECO:0000259" key="4">
    <source>
        <dbReference type="PROSITE" id="PS51000"/>
    </source>
</evidence>
<dbReference type="PROSITE" id="PS51000">
    <property type="entry name" value="HTH_DEOR_2"/>
    <property type="match status" value="1"/>
</dbReference>
<dbReference type="InterPro" id="IPR014036">
    <property type="entry name" value="DeoR-like_C"/>
</dbReference>
<dbReference type="Pfam" id="PF08220">
    <property type="entry name" value="HTH_DeoR"/>
    <property type="match status" value="1"/>
</dbReference>
<dbReference type="InterPro" id="IPR050313">
    <property type="entry name" value="Carb_Metab_HTH_regulators"/>
</dbReference>
<sequence>MNAAGTHSHKRSDRMLAMLALLQENGQMSLSTLATELGTSEATIRRDVAVLASQGLLDRTHGGARPIQGSRELPVRLRDGRNQAAKSRIAAAAAKLVPEGKHAIGLSGGTTAAEVLRALHHRTDLTIITNSLSIGLEAAEQGQGRVLIAGGVLRSNSLELVGSLAEATLRLVNVGTALVGADGLSSSGGLTTHDDIEARTNHTMIERAQRVIAVADASKIGHVTLAKMADLSEIDVLVTDSNAPEDELARIRDLGVEVVIVPVPADPKTATGS</sequence>
<dbReference type="PRINTS" id="PR00037">
    <property type="entry name" value="HTHLACR"/>
</dbReference>
<dbReference type="Gene3D" id="1.10.10.10">
    <property type="entry name" value="Winged helix-like DNA-binding domain superfamily/Winged helix DNA-binding domain"/>
    <property type="match status" value="1"/>
</dbReference>
<reference evidence="5 6" key="1">
    <citation type="submission" date="2018-12" db="EMBL/GenBank/DDBJ databases">
        <authorList>
            <consortium name="Pathogen Informatics"/>
        </authorList>
    </citation>
    <scope>NUCLEOTIDE SEQUENCE [LARGE SCALE GENOMIC DNA]</scope>
    <source>
        <strain evidence="5 6">NCTC12967</strain>
    </source>
</reference>
<keyword evidence="1" id="KW-0805">Transcription regulation</keyword>
<keyword evidence="3" id="KW-0804">Transcription</keyword>
<gene>
    <name evidence="5" type="primary">glpR_2</name>
    <name evidence="5" type="ORF">NCTC12967_01313</name>
</gene>
<dbReference type="Proteomes" id="UP000273044">
    <property type="component" value="Chromosome"/>
</dbReference>
<keyword evidence="2" id="KW-0238">DNA-binding</keyword>
<protein>
    <submittedName>
        <fullName evidence="5">Glycerol-3-phosphate regulon repressor</fullName>
    </submittedName>
</protein>
<dbReference type="Gene3D" id="3.40.50.1360">
    <property type="match status" value="1"/>
</dbReference>
<dbReference type="AlphaFoldDB" id="A0A3S4UC77"/>
<dbReference type="SUPFAM" id="SSF46785">
    <property type="entry name" value="Winged helix' DNA-binding domain"/>
    <property type="match status" value="1"/>
</dbReference>
<dbReference type="SMART" id="SM00420">
    <property type="entry name" value="HTH_DEOR"/>
    <property type="match status" value="1"/>
</dbReference>
<dbReference type="PANTHER" id="PTHR30363">
    <property type="entry name" value="HTH-TYPE TRANSCRIPTIONAL REGULATOR SRLR-RELATED"/>
    <property type="match status" value="1"/>
</dbReference>
<evidence type="ECO:0000256" key="2">
    <source>
        <dbReference type="ARBA" id="ARBA00023125"/>
    </source>
</evidence>
<dbReference type="InterPro" id="IPR037171">
    <property type="entry name" value="NagB/RpiA_transferase-like"/>
</dbReference>
<keyword evidence="6" id="KW-1185">Reference proteome</keyword>
<dbReference type="PANTHER" id="PTHR30363:SF44">
    <property type="entry name" value="AGA OPERON TRANSCRIPTIONAL REPRESSOR-RELATED"/>
    <property type="match status" value="1"/>
</dbReference>
<dbReference type="InterPro" id="IPR018356">
    <property type="entry name" value="Tscrpt_reg_HTH_DeoR_CS"/>
</dbReference>
<accession>A0A3S4UC77</accession>
<evidence type="ECO:0000313" key="6">
    <source>
        <dbReference type="Proteomes" id="UP000273044"/>
    </source>
</evidence>
<organism evidence="5 6">
    <name type="scientific">Arachnia propionica</name>
    <dbReference type="NCBI Taxonomy" id="1750"/>
    <lineage>
        <taxon>Bacteria</taxon>
        <taxon>Bacillati</taxon>
        <taxon>Actinomycetota</taxon>
        <taxon>Actinomycetes</taxon>
        <taxon>Propionibacteriales</taxon>
        <taxon>Propionibacteriaceae</taxon>
        <taxon>Arachnia</taxon>
    </lineage>
</organism>
<dbReference type="SMART" id="SM01134">
    <property type="entry name" value="DeoRC"/>
    <property type="match status" value="1"/>
</dbReference>
<dbReference type="InterPro" id="IPR001034">
    <property type="entry name" value="DeoR_HTH"/>
</dbReference>
<feature type="domain" description="HTH deoR-type" evidence="4">
    <location>
        <begin position="11"/>
        <end position="66"/>
    </location>
</feature>
<name>A0A3S4UC77_9ACTN</name>
<dbReference type="InterPro" id="IPR036388">
    <property type="entry name" value="WH-like_DNA-bd_sf"/>
</dbReference>
<dbReference type="EMBL" id="LR134406">
    <property type="protein sequence ID" value="VEH70030.1"/>
    <property type="molecule type" value="Genomic_DNA"/>
</dbReference>
<dbReference type="SUPFAM" id="SSF100950">
    <property type="entry name" value="NagB/RpiA/CoA transferase-like"/>
    <property type="match status" value="1"/>
</dbReference>
<dbReference type="GO" id="GO:0003700">
    <property type="term" value="F:DNA-binding transcription factor activity"/>
    <property type="evidence" value="ECO:0007669"/>
    <property type="project" value="InterPro"/>
</dbReference>
<dbReference type="PROSITE" id="PS00894">
    <property type="entry name" value="HTH_DEOR_1"/>
    <property type="match status" value="1"/>
</dbReference>